<reference evidence="1 2" key="1">
    <citation type="journal article" date="2022" name="Nat. Ecol. Evol.">
        <title>A masculinizing supergene underlies an exaggerated male reproductive morph in a spider.</title>
        <authorList>
            <person name="Hendrickx F."/>
            <person name="De Corte Z."/>
            <person name="Sonet G."/>
            <person name="Van Belleghem S.M."/>
            <person name="Kostlbacher S."/>
            <person name="Vangestel C."/>
        </authorList>
    </citation>
    <scope>NUCLEOTIDE SEQUENCE [LARGE SCALE GENOMIC DNA]</scope>
    <source>
        <strain evidence="1">W744_W776</strain>
    </source>
</reference>
<comment type="caution">
    <text evidence="1">The sequence shown here is derived from an EMBL/GenBank/DDBJ whole genome shotgun (WGS) entry which is preliminary data.</text>
</comment>
<evidence type="ECO:0000313" key="1">
    <source>
        <dbReference type="EMBL" id="KAG8201826.1"/>
    </source>
</evidence>
<accession>A0AAV6W3J9</accession>
<dbReference type="Proteomes" id="UP000827092">
    <property type="component" value="Unassembled WGS sequence"/>
</dbReference>
<keyword evidence="2" id="KW-1185">Reference proteome</keyword>
<protein>
    <submittedName>
        <fullName evidence="1">Uncharacterized protein</fullName>
    </submittedName>
</protein>
<evidence type="ECO:0000313" key="2">
    <source>
        <dbReference type="Proteomes" id="UP000827092"/>
    </source>
</evidence>
<organism evidence="1 2">
    <name type="scientific">Oedothorax gibbosus</name>
    <dbReference type="NCBI Taxonomy" id="931172"/>
    <lineage>
        <taxon>Eukaryota</taxon>
        <taxon>Metazoa</taxon>
        <taxon>Ecdysozoa</taxon>
        <taxon>Arthropoda</taxon>
        <taxon>Chelicerata</taxon>
        <taxon>Arachnida</taxon>
        <taxon>Araneae</taxon>
        <taxon>Araneomorphae</taxon>
        <taxon>Entelegynae</taxon>
        <taxon>Araneoidea</taxon>
        <taxon>Linyphiidae</taxon>
        <taxon>Erigoninae</taxon>
        <taxon>Oedothorax</taxon>
    </lineage>
</organism>
<dbReference type="AlphaFoldDB" id="A0AAV6W3J9"/>
<sequence length="100" mass="11540">MEHQSFMHKKAAHQLKKSVLYQQPDIFIFTKNRRNRHEWNLGDRGCFSSILKDEAQWRDLILSGPLGGERNKGSKFMGIQGIARVGCISRANSYWAAFDN</sequence>
<name>A0AAV6W3J9_9ARAC</name>
<dbReference type="EMBL" id="JAFNEN010000002">
    <property type="protein sequence ID" value="KAG8201826.1"/>
    <property type="molecule type" value="Genomic_DNA"/>
</dbReference>
<proteinExistence type="predicted"/>
<gene>
    <name evidence="1" type="ORF">JTE90_027306</name>
</gene>